<reference evidence="5" key="1">
    <citation type="submission" date="2016-12" db="EMBL/GenBank/DDBJ databases">
        <authorList>
            <person name="Varghese N."/>
            <person name="Submissions S."/>
        </authorList>
    </citation>
    <scope>NUCLEOTIDE SEQUENCE [LARGE SCALE GENOMIC DNA]</scope>
    <source>
        <strain evidence="5">DSM 11032</strain>
    </source>
</reference>
<dbReference type="Gene3D" id="1.25.40.10">
    <property type="entry name" value="Tetratricopeptide repeat domain"/>
    <property type="match status" value="1"/>
</dbReference>
<keyword evidence="5" id="KW-1185">Reference proteome</keyword>
<feature type="signal peptide" evidence="2">
    <location>
        <begin position="1"/>
        <end position="28"/>
    </location>
</feature>
<dbReference type="STRING" id="198312.SAMN02745193_00599"/>
<organism evidence="4 5">
    <name type="scientific">Erythrobacter sanguineus</name>
    <dbReference type="NCBI Taxonomy" id="198312"/>
    <lineage>
        <taxon>Bacteria</taxon>
        <taxon>Pseudomonadati</taxon>
        <taxon>Pseudomonadota</taxon>
        <taxon>Alphaproteobacteria</taxon>
        <taxon>Sphingomonadales</taxon>
        <taxon>Erythrobacteraceae</taxon>
        <taxon>Erythrobacter/Porphyrobacter group</taxon>
        <taxon>Erythrobacter</taxon>
    </lineage>
</organism>
<dbReference type="Proteomes" id="UP000184391">
    <property type="component" value="Unassembled WGS sequence"/>
</dbReference>
<accession>A0A1M7RXR0</accession>
<dbReference type="RefSeq" id="WP_072673288.1">
    <property type="nucleotide sequence ID" value="NZ_FRDF01000003.1"/>
</dbReference>
<evidence type="ECO:0000313" key="5">
    <source>
        <dbReference type="Proteomes" id="UP000184391"/>
    </source>
</evidence>
<dbReference type="GO" id="GO:0042834">
    <property type="term" value="F:peptidoglycan binding"/>
    <property type="evidence" value="ECO:0007669"/>
    <property type="project" value="InterPro"/>
</dbReference>
<dbReference type="Pfam" id="PF05036">
    <property type="entry name" value="SPOR"/>
    <property type="match status" value="1"/>
</dbReference>
<dbReference type="AlphaFoldDB" id="A0A1M7RXR0"/>
<dbReference type="OrthoDB" id="7388953at2"/>
<dbReference type="InterPro" id="IPR036680">
    <property type="entry name" value="SPOR-like_sf"/>
</dbReference>
<dbReference type="InterPro" id="IPR011990">
    <property type="entry name" value="TPR-like_helical_dom_sf"/>
</dbReference>
<dbReference type="InterPro" id="IPR019734">
    <property type="entry name" value="TPR_rpt"/>
</dbReference>
<name>A0A1M7RXR0_9SPHN</name>
<dbReference type="SUPFAM" id="SSF48452">
    <property type="entry name" value="TPR-like"/>
    <property type="match status" value="1"/>
</dbReference>
<keyword evidence="2" id="KW-0732">Signal</keyword>
<dbReference type="InterPro" id="IPR007730">
    <property type="entry name" value="SPOR-like_dom"/>
</dbReference>
<feature type="region of interest" description="Disordered" evidence="1">
    <location>
        <begin position="329"/>
        <end position="357"/>
    </location>
</feature>
<proteinExistence type="predicted"/>
<feature type="chain" id="PRO_5013042803" evidence="2">
    <location>
        <begin position="29"/>
        <end position="459"/>
    </location>
</feature>
<evidence type="ECO:0000256" key="2">
    <source>
        <dbReference type="SAM" id="SignalP"/>
    </source>
</evidence>
<evidence type="ECO:0000256" key="1">
    <source>
        <dbReference type="SAM" id="MobiDB-lite"/>
    </source>
</evidence>
<feature type="domain" description="SPOR" evidence="3">
    <location>
        <begin position="361"/>
        <end position="438"/>
    </location>
</feature>
<protein>
    <submittedName>
        <fullName evidence="4">Sporulation related domain-containing protein</fullName>
    </submittedName>
</protein>
<dbReference type="PROSITE" id="PS51257">
    <property type="entry name" value="PROKAR_LIPOPROTEIN"/>
    <property type="match status" value="1"/>
</dbReference>
<dbReference type="Gene3D" id="3.30.70.1070">
    <property type="entry name" value="Sporulation related repeat"/>
    <property type="match status" value="1"/>
</dbReference>
<dbReference type="EMBL" id="FRDF01000003">
    <property type="protein sequence ID" value="SHN51093.1"/>
    <property type="molecule type" value="Genomic_DNA"/>
</dbReference>
<evidence type="ECO:0000259" key="3">
    <source>
        <dbReference type="Pfam" id="PF05036"/>
    </source>
</evidence>
<evidence type="ECO:0000313" key="4">
    <source>
        <dbReference type="EMBL" id="SHN51093.1"/>
    </source>
</evidence>
<gene>
    <name evidence="4" type="ORF">SAMN02745193_00599</name>
</gene>
<sequence length="459" mass="47304">MDRSTKTGIAAPRLALAVTTAIAGLALAGCSTSSAPRADVSFSNAQVALQKGQTEKAIAHAEAAVLAEPRNPGYRALLGAAYLEGGRFQSAATSFSDALDLGNEDPRTVLSFALAKAAVGEGHAAVQVLDEFARLIDPADLGLAYALAGQPERGTHVLINAVRTSDQVTAKHRQNLAYAYALAGNWRAARVMAAEDVSADQLDARMTDWATMSAPEHFQQRVAAMLNVTPRTDAGQPQRLALANFPAQEVMVAQAAAQAEVPVVAAATPKPAAKPSPKPSVAEAFAAPAPKVAAAATRASAPARSSAPAPAKAAGVRFVSNPVVQQLPARSEAAAPRVAASSQRRMAPAAAPAPVASDKAANTHLVQLGSFSSKAEATRGWTVLKRKFPQLQDHDVVITEAVVNGRTFWRVAAAGFGATSARGMCGTVKSAGRGCFAYTATNPPAGAVDRGVRMAARSR</sequence>
<dbReference type="SMART" id="SM00028">
    <property type="entry name" value="TPR"/>
    <property type="match status" value="2"/>
</dbReference>